<dbReference type="OrthoDB" id="6399948at2"/>
<evidence type="ECO:0000313" key="2">
    <source>
        <dbReference type="Proteomes" id="UP000318937"/>
    </source>
</evidence>
<dbReference type="EMBL" id="VDGG01000068">
    <property type="protein sequence ID" value="TQR05729.1"/>
    <property type="molecule type" value="Genomic_DNA"/>
</dbReference>
<comment type="caution">
    <text evidence="1">The sequence shown here is derived from an EMBL/GenBank/DDBJ whole genome shotgun (WGS) entry which is preliminary data.</text>
</comment>
<protein>
    <submittedName>
        <fullName evidence="1">Metal-binding protein</fullName>
    </submittedName>
</protein>
<dbReference type="SUPFAM" id="SSF103642">
    <property type="entry name" value="Sec-C motif"/>
    <property type="match status" value="1"/>
</dbReference>
<gene>
    <name evidence="1" type="ORF">FG383_19555</name>
</gene>
<evidence type="ECO:0000313" key="1">
    <source>
        <dbReference type="EMBL" id="TQR05729.1"/>
    </source>
</evidence>
<dbReference type="Gene3D" id="3.10.450.50">
    <property type="match status" value="1"/>
</dbReference>
<name>A0A544SKL3_9BACI</name>
<accession>A0A544SKL3</accession>
<dbReference type="RefSeq" id="WP_142609210.1">
    <property type="nucleotide sequence ID" value="NZ_VDGG01000068.1"/>
</dbReference>
<proteinExistence type="predicted"/>
<sequence>MVRRNDPCPCGSGKKYKKCCESKETITIEEVQTEEIERILQTFYDEYPERKDVPAFAELVKTWSDPLKQYLDEEMIEAIVLDEFFFHHKPEIWTSYIEKQQKKIVRPSTLNAINQWNEPRVFVGEVIDVDDSYMTVTHILTNETISLRREGEKPVPTGVHLYCFILPEGTSKENHYLAISSLIFFPADHHNVFASFISQFESQQELSASEFLKEKATTLWTLLGENGYEGGEYTQFEAGVLQVAIDFLEKNNRQYQKLVEIVEDYLVEQQPNARKEVAISAGAIRFGQENGFFEPLEMTIKEIAESFNVSTSSLNKYYNELNVYYERIKNVN</sequence>
<reference evidence="1 2" key="1">
    <citation type="submission" date="2019-05" db="EMBL/GenBank/DDBJ databases">
        <title>Psychrobacillus vulpis sp. nov., a new species isolated from feces of a red fox that inhabits in The Tablas de Daimiel Natural Park, Albacete, Spain.</title>
        <authorList>
            <person name="Rodriguez M."/>
            <person name="Reina J.C."/>
            <person name="Bejar V."/>
            <person name="Llamas I."/>
        </authorList>
    </citation>
    <scope>NUCLEOTIDE SEQUENCE [LARGE SCALE GENOMIC DNA]</scope>
    <source>
        <strain evidence="1 2">NHI-2</strain>
    </source>
</reference>
<dbReference type="Pfam" id="PF02810">
    <property type="entry name" value="SEC-C"/>
    <property type="match status" value="1"/>
</dbReference>
<dbReference type="InterPro" id="IPR004027">
    <property type="entry name" value="SEC_C_motif"/>
</dbReference>
<organism evidence="1 2">
    <name type="scientific">Psychrobacillus soli</name>
    <dbReference type="NCBI Taxonomy" id="1543965"/>
    <lineage>
        <taxon>Bacteria</taxon>
        <taxon>Bacillati</taxon>
        <taxon>Bacillota</taxon>
        <taxon>Bacilli</taxon>
        <taxon>Bacillales</taxon>
        <taxon>Bacillaceae</taxon>
        <taxon>Psychrobacillus</taxon>
    </lineage>
</organism>
<dbReference type="AlphaFoldDB" id="A0A544SKL3"/>
<dbReference type="Proteomes" id="UP000318937">
    <property type="component" value="Unassembled WGS sequence"/>
</dbReference>
<keyword evidence="2" id="KW-1185">Reference proteome</keyword>